<evidence type="ECO:0000313" key="3">
    <source>
        <dbReference type="Proteomes" id="UP000499080"/>
    </source>
</evidence>
<dbReference type="InterPro" id="IPR036397">
    <property type="entry name" value="RNaseH_sf"/>
</dbReference>
<comment type="caution">
    <text evidence="2">The sequence shown here is derived from an EMBL/GenBank/DDBJ whole genome shotgun (WGS) entry which is preliminary data.</text>
</comment>
<reference evidence="2 3" key="1">
    <citation type="journal article" date="2019" name="Sci. Rep.">
        <title>Orb-weaving spider Araneus ventricosus genome elucidates the spidroin gene catalogue.</title>
        <authorList>
            <person name="Kono N."/>
            <person name="Nakamura H."/>
            <person name="Ohtoshi R."/>
            <person name="Moran D.A.P."/>
            <person name="Shinohara A."/>
            <person name="Yoshida Y."/>
            <person name="Fujiwara M."/>
            <person name="Mori M."/>
            <person name="Tomita M."/>
            <person name="Arakawa K."/>
        </authorList>
    </citation>
    <scope>NUCLEOTIDE SEQUENCE [LARGE SCALE GENOMIC DNA]</scope>
</reference>
<sequence>MFPSDARFAHINIDFIGPLPPSEGYTYCMTIIDRFTRWPEVIPTTNITAETSCKALIHNWIPRFGCPVTITIDQESSNSLLSTPTSTHKIEDAPSPIYAPENEPAIVKPITTRSGRHVHFPKRLITVM</sequence>
<gene>
    <name evidence="2" type="ORF">AVEN_141210_1</name>
</gene>
<name>A0A4Y2VTQ6_ARAVE</name>
<evidence type="ECO:0000313" key="2">
    <source>
        <dbReference type="EMBL" id="GBO27167.1"/>
    </source>
</evidence>
<organism evidence="2 3">
    <name type="scientific">Araneus ventricosus</name>
    <name type="common">Orbweaver spider</name>
    <name type="synonym">Epeira ventricosa</name>
    <dbReference type="NCBI Taxonomy" id="182803"/>
    <lineage>
        <taxon>Eukaryota</taxon>
        <taxon>Metazoa</taxon>
        <taxon>Ecdysozoa</taxon>
        <taxon>Arthropoda</taxon>
        <taxon>Chelicerata</taxon>
        <taxon>Arachnida</taxon>
        <taxon>Araneae</taxon>
        <taxon>Araneomorphae</taxon>
        <taxon>Entelegynae</taxon>
        <taxon>Araneoidea</taxon>
        <taxon>Araneidae</taxon>
        <taxon>Araneus</taxon>
    </lineage>
</organism>
<keyword evidence="3" id="KW-1185">Reference proteome</keyword>
<dbReference type="PROSITE" id="PS50994">
    <property type="entry name" value="INTEGRASE"/>
    <property type="match status" value="1"/>
</dbReference>
<evidence type="ECO:0000259" key="1">
    <source>
        <dbReference type="PROSITE" id="PS50994"/>
    </source>
</evidence>
<dbReference type="Pfam" id="PF00665">
    <property type="entry name" value="rve"/>
    <property type="match status" value="1"/>
</dbReference>
<dbReference type="Proteomes" id="UP000499080">
    <property type="component" value="Unassembled WGS sequence"/>
</dbReference>
<dbReference type="AlphaFoldDB" id="A0A4Y2VTQ6"/>
<dbReference type="OrthoDB" id="422540at2759"/>
<protein>
    <recommendedName>
        <fullName evidence="1">Integrase catalytic domain-containing protein</fullName>
    </recommendedName>
</protein>
<proteinExistence type="predicted"/>
<dbReference type="EMBL" id="BGPR01050150">
    <property type="protein sequence ID" value="GBO27167.1"/>
    <property type="molecule type" value="Genomic_DNA"/>
</dbReference>
<dbReference type="GO" id="GO:0015074">
    <property type="term" value="P:DNA integration"/>
    <property type="evidence" value="ECO:0007669"/>
    <property type="project" value="InterPro"/>
</dbReference>
<dbReference type="GO" id="GO:0003676">
    <property type="term" value="F:nucleic acid binding"/>
    <property type="evidence" value="ECO:0007669"/>
    <property type="project" value="InterPro"/>
</dbReference>
<dbReference type="SUPFAM" id="SSF53098">
    <property type="entry name" value="Ribonuclease H-like"/>
    <property type="match status" value="1"/>
</dbReference>
<dbReference type="InterPro" id="IPR001584">
    <property type="entry name" value="Integrase_cat-core"/>
</dbReference>
<dbReference type="Gene3D" id="3.30.420.10">
    <property type="entry name" value="Ribonuclease H-like superfamily/Ribonuclease H"/>
    <property type="match status" value="1"/>
</dbReference>
<accession>A0A4Y2VTQ6</accession>
<feature type="domain" description="Integrase catalytic" evidence="1">
    <location>
        <begin position="1"/>
        <end position="106"/>
    </location>
</feature>
<dbReference type="InterPro" id="IPR012337">
    <property type="entry name" value="RNaseH-like_sf"/>
</dbReference>